<sequence>MTGTPPISFAHRCLIASATQQKAHPLRALTSQKPNPSPLGLSSEVSMTSEDTTDTTSITTATRGAGGAKSL</sequence>
<name>A0A9W9MZI3_9EURO</name>
<feature type="region of interest" description="Disordered" evidence="1">
    <location>
        <begin position="22"/>
        <end position="71"/>
    </location>
</feature>
<dbReference type="AlphaFoldDB" id="A0A9W9MZI3"/>
<organism evidence="2 3">
    <name type="scientific">Penicillium cf. griseofulvum</name>
    <dbReference type="NCBI Taxonomy" id="2972120"/>
    <lineage>
        <taxon>Eukaryota</taxon>
        <taxon>Fungi</taxon>
        <taxon>Dikarya</taxon>
        <taxon>Ascomycota</taxon>
        <taxon>Pezizomycotina</taxon>
        <taxon>Eurotiomycetes</taxon>
        <taxon>Eurotiomycetidae</taxon>
        <taxon>Eurotiales</taxon>
        <taxon>Aspergillaceae</taxon>
        <taxon>Penicillium</taxon>
    </lineage>
</organism>
<dbReference type="Proteomes" id="UP001150879">
    <property type="component" value="Unassembled WGS sequence"/>
</dbReference>
<keyword evidence="3" id="KW-1185">Reference proteome</keyword>
<evidence type="ECO:0000313" key="2">
    <source>
        <dbReference type="EMBL" id="KAJ5210449.1"/>
    </source>
</evidence>
<proteinExistence type="predicted"/>
<reference evidence="2" key="2">
    <citation type="journal article" date="2023" name="IMA Fungus">
        <title>Comparative genomic study of the Penicillium genus elucidates a diverse pangenome and 15 lateral gene transfer events.</title>
        <authorList>
            <person name="Petersen C."/>
            <person name="Sorensen T."/>
            <person name="Nielsen M.R."/>
            <person name="Sondergaard T.E."/>
            <person name="Sorensen J.L."/>
            <person name="Fitzpatrick D.A."/>
            <person name="Frisvad J.C."/>
            <person name="Nielsen K.L."/>
        </authorList>
    </citation>
    <scope>NUCLEOTIDE SEQUENCE</scope>
    <source>
        <strain evidence="2">IBT 16849</strain>
    </source>
</reference>
<gene>
    <name evidence="2" type="ORF">N7472_000588</name>
</gene>
<comment type="caution">
    <text evidence="2">The sequence shown here is derived from an EMBL/GenBank/DDBJ whole genome shotgun (WGS) entry which is preliminary data.</text>
</comment>
<evidence type="ECO:0000313" key="3">
    <source>
        <dbReference type="Proteomes" id="UP001150879"/>
    </source>
</evidence>
<protein>
    <submittedName>
        <fullName evidence="2">Uncharacterized protein</fullName>
    </submittedName>
</protein>
<reference evidence="2" key="1">
    <citation type="submission" date="2022-11" db="EMBL/GenBank/DDBJ databases">
        <authorList>
            <person name="Petersen C."/>
        </authorList>
    </citation>
    <scope>NUCLEOTIDE SEQUENCE</scope>
    <source>
        <strain evidence="2">IBT 16849</strain>
    </source>
</reference>
<evidence type="ECO:0000256" key="1">
    <source>
        <dbReference type="SAM" id="MobiDB-lite"/>
    </source>
</evidence>
<accession>A0A9W9MZI3</accession>
<feature type="compositionally biased region" description="Low complexity" evidence="1">
    <location>
        <begin position="42"/>
        <end position="62"/>
    </location>
</feature>
<dbReference type="EMBL" id="JAPQKP010000001">
    <property type="protein sequence ID" value="KAJ5210449.1"/>
    <property type="molecule type" value="Genomic_DNA"/>
</dbReference>